<evidence type="ECO:0000256" key="1">
    <source>
        <dbReference type="SAM" id="MobiDB-lite"/>
    </source>
</evidence>
<evidence type="ECO:0000313" key="3">
    <source>
        <dbReference type="EMBL" id="QAX94046.1"/>
    </source>
</evidence>
<sequence>MRHLAMPALAAVAVLALAGCGGSDDKADSKPSAAPSSTPSTPAAPAIPSPDAAQTKALMGKLSAIKPELAADEERAVRRAQNVCSDVRGGKDDATMAKNANYRFSGGTAGQLTDAQGAKIVDAVKASFCK</sequence>
<organism evidence="3 4">
    <name type="scientific">Streptomyces phage Euratis</name>
    <dbReference type="NCBI Taxonomy" id="2510569"/>
    <lineage>
        <taxon>Viruses</taxon>
        <taxon>Duplodnaviria</taxon>
        <taxon>Heunggongvirae</taxon>
        <taxon>Uroviricota</taxon>
        <taxon>Caudoviricetes</taxon>
        <taxon>Colingsworthviridae</taxon>
        <taxon>Vashvirus</taxon>
        <taxon>Vashvirus euratis</taxon>
    </lineage>
</organism>
<feature type="domain" description="DUF732" evidence="2">
    <location>
        <begin position="71"/>
        <end position="129"/>
    </location>
</feature>
<keyword evidence="4" id="KW-1185">Reference proteome</keyword>
<dbReference type="Pfam" id="PF05305">
    <property type="entry name" value="DUF732"/>
    <property type="match status" value="1"/>
</dbReference>
<dbReference type="PROSITE" id="PS51257">
    <property type="entry name" value="PROKAR_LIPOPROTEIN"/>
    <property type="match status" value="1"/>
</dbReference>
<dbReference type="EMBL" id="MK450426">
    <property type="protein sequence ID" value="QAX94046.1"/>
    <property type="molecule type" value="Genomic_DNA"/>
</dbReference>
<reference evidence="3 4" key="1">
    <citation type="submission" date="2019-01" db="EMBL/GenBank/DDBJ databases">
        <authorList>
            <person name="Russe A."/>
            <person name="Sprabary S.L."/>
            <person name="Nayek S."/>
            <person name="Klug H.M."/>
            <person name="Layton S.R."/>
            <person name="Kim T."/>
            <person name="Hughes L.E."/>
            <person name="Garlena R.A."/>
            <person name="Russell D.A."/>
            <person name="Pope W.H."/>
            <person name="Jacobs-Sera D."/>
            <person name="Hatfull G.F."/>
        </authorList>
    </citation>
    <scope>NUCLEOTIDE SEQUENCE [LARGE SCALE GENOMIC DNA]</scope>
</reference>
<feature type="compositionally biased region" description="Low complexity" evidence="1">
    <location>
        <begin position="30"/>
        <end position="52"/>
    </location>
</feature>
<protein>
    <recommendedName>
        <fullName evidence="2">DUF732 domain-containing protein</fullName>
    </recommendedName>
</protein>
<evidence type="ECO:0000313" key="4">
    <source>
        <dbReference type="Proteomes" id="UP000290796"/>
    </source>
</evidence>
<evidence type="ECO:0000259" key="2">
    <source>
        <dbReference type="Pfam" id="PF05305"/>
    </source>
</evidence>
<accession>A0A411B129</accession>
<name>A0A411B129_9CAUD</name>
<feature type="region of interest" description="Disordered" evidence="1">
    <location>
        <begin position="21"/>
        <end position="52"/>
    </location>
</feature>
<proteinExistence type="predicted"/>
<dbReference type="InterPro" id="IPR007969">
    <property type="entry name" value="DUF732"/>
</dbReference>
<dbReference type="Proteomes" id="UP000290796">
    <property type="component" value="Segment"/>
</dbReference>
<gene>
    <name evidence="3" type="primary">51</name>
    <name evidence="3" type="ORF">SEA_EURATIS_51</name>
</gene>